<protein>
    <submittedName>
        <fullName evidence="2">Lactate utilization protein A</fullName>
    </submittedName>
</protein>
<feature type="domain" description="Cysteine-rich" evidence="1">
    <location>
        <begin position="132"/>
        <end position="216"/>
    </location>
</feature>
<dbReference type="Pfam" id="PF02754">
    <property type="entry name" value="CCG"/>
    <property type="match status" value="2"/>
</dbReference>
<dbReference type="GO" id="GO:0016491">
    <property type="term" value="F:oxidoreductase activity"/>
    <property type="evidence" value="ECO:0007669"/>
    <property type="project" value="UniProtKB-ARBA"/>
</dbReference>
<dbReference type="AlphaFoldDB" id="A0A644VP83"/>
<evidence type="ECO:0000313" key="2">
    <source>
        <dbReference type="EMBL" id="MPL93067.1"/>
    </source>
</evidence>
<dbReference type="GO" id="GO:0005829">
    <property type="term" value="C:cytosol"/>
    <property type="evidence" value="ECO:0007669"/>
    <property type="project" value="TreeGrafter"/>
</dbReference>
<feature type="domain" description="Cysteine-rich" evidence="1">
    <location>
        <begin position="3"/>
        <end position="81"/>
    </location>
</feature>
<sequence length="241" mass="26786">MDVQLFIPCFIDQLYPQTAFNVMKVLEKAGCTVHYNPEQTCCGQPAYNSGYWDEAAKLAGKFLRDFGDDMPIVSPSASCTGFVIHHYPKILKGNPELLSKQQNIKNKIYELSDFLVNVLKIEKLDVTFNHKVTFHDACSALREYGIEEEPRKLLRMVKGLELIEMAERDTCCGFGGTFAVKNTAISTAMAEKKVQHALETGASYIVSTEASCLMNVNGYIAKHKLPIKGIHLADVLSGTVQ</sequence>
<dbReference type="InterPro" id="IPR004017">
    <property type="entry name" value="Cys_rich_dom"/>
</dbReference>
<accession>A0A644VP83</accession>
<gene>
    <name evidence="2" type="primary">lutA_18</name>
    <name evidence="2" type="ORF">SDC9_39192</name>
</gene>
<dbReference type="PANTHER" id="PTHR30296:SF0">
    <property type="entry name" value="LACTATE UTILIZATION PROTEIN A"/>
    <property type="match status" value="1"/>
</dbReference>
<name>A0A644VP83_9ZZZZ</name>
<organism evidence="2">
    <name type="scientific">bioreactor metagenome</name>
    <dbReference type="NCBI Taxonomy" id="1076179"/>
    <lineage>
        <taxon>unclassified sequences</taxon>
        <taxon>metagenomes</taxon>
        <taxon>ecological metagenomes</taxon>
    </lineage>
</organism>
<dbReference type="PANTHER" id="PTHR30296">
    <property type="entry name" value="UNCHARACTERIZED PROTEIN YKGE"/>
    <property type="match status" value="1"/>
</dbReference>
<proteinExistence type="predicted"/>
<comment type="caution">
    <text evidence="2">The sequence shown here is derived from an EMBL/GenBank/DDBJ whole genome shotgun (WGS) entry which is preliminary data.</text>
</comment>
<dbReference type="EMBL" id="VSSQ01000379">
    <property type="protein sequence ID" value="MPL93067.1"/>
    <property type="molecule type" value="Genomic_DNA"/>
</dbReference>
<reference evidence="2" key="1">
    <citation type="submission" date="2019-08" db="EMBL/GenBank/DDBJ databases">
        <authorList>
            <person name="Kucharzyk K."/>
            <person name="Murdoch R.W."/>
            <person name="Higgins S."/>
            <person name="Loffler F."/>
        </authorList>
    </citation>
    <scope>NUCLEOTIDE SEQUENCE</scope>
</reference>
<evidence type="ECO:0000259" key="1">
    <source>
        <dbReference type="Pfam" id="PF02754"/>
    </source>
</evidence>